<gene>
    <name evidence="8" type="ORF">METZ01_LOCUS268583</name>
</gene>
<dbReference type="InterPro" id="IPR050189">
    <property type="entry name" value="MFS_Efflux_Transporters"/>
</dbReference>
<dbReference type="InterPro" id="IPR020846">
    <property type="entry name" value="MFS_dom"/>
</dbReference>
<evidence type="ECO:0000256" key="3">
    <source>
        <dbReference type="ARBA" id="ARBA00022692"/>
    </source>
</evidence>
<dbReference type="CDD" id="cd17325">
    <property type="entry name" value="MFS_MdtG_SLC18_like"/>
    <property type="match status" value="1"/>
</dbReference>
<keyword evidence="4 6" id="KW-1133">Transmembrane helix</keyword>
<dbReference type="GO" id="GO:0022857">
    <property type="term" value="F:transmembrane transporter activity"/>
    <property type="evidence" value="ECO:0007669"/>
    <property type="project" value="InterPro"/>
</dbReference>
<reference evidence="8" key="1">
    <citation type="submission" date="2018-05" db="EMBL/GenBank/DDBJ databases">
        <authorList>
            <person name="Lanie J.A."/>
            <person name="Ng W.-L."/>
            <person name="Kazmierczak K.M."/>
            <person name="Andrzejewski T.M."/>
            <person name="Davidsen T.M."/>
            <person name="Wayne K.J."/>
            <person name="Tettelin H."/>
            <person name="Glass J.I."/>
            <person name="Rusch D."/>
            <person name="Podicherti R."/>
            <person name="Tsui H.-C.T."/>
            <person name="Winkler M.E."/>
        </authorList>
    </citation>
    <scope>NUCLEOTIDE SEQUENCE</scope>
</reference>
<evidence type="ECO:0000259" key="7">
    <source>
        <dbReference type="PROSITE" id="PS50850"/>
    </source>
</evidence>
<evidence type="ECO:0000256" key="1">
    <source>
        <dbReference type="ARBA" id="ARBA00004651"/>
    </source>
</evidence>
<dbReference type="InterPro" id="IPR001958">
    <property type="entry name" value="Tet-R_TetA/multi-R_MdtG-like"/>
</dbReference>
<name>A0A382JVD0_9ZZZZ</name>
<evidence type="ECO:0000256" key="4">
    <source>
        <dbReference type="ARBA" id="ARBA00022989"/>
    </source>
</evidence>
<dbReference type="PROSITE" id="PS50850">
    <property type="entry name" value="MFS"/>
    <property type="match status" value="1"/>
</dbReference>
<evidence type="ECO:0000256" key="2">
    <source>
        <dbReference type="ARBA" id="ARBA00022475"/>
    </source>
</evidence>
<dbReference type="EMBL" id="UINC01076497">
    <property type="protein sequence ID" value="SVC15729.1"/>
    <property type="molecule type" value="Genomic_DNA"/>
</dbReference>
<dbReference type="InterPro" id="IPR011701">
    <property type="entry name" value="MFS"/>
</dbReference>
<organism evidence="8">
    <name type="scientific">marine metagenome</name>
    <dbReference type="NCBI Taxonomy" id="408172"/>
    <lineage>
        <taxon>unclassified sequences</taxon>
        <taxon>metagenomes</taxon>
        <taxon>ecological metagenomes</taxon>
    </lineage>
</organism>
<dbReference type="PANTHER" id="PTHR43124">
    <property type="entry name" value="PURINE EFFLUX PUMP PBUE"/>
    <property type="match status" value="1"/>
</dbReference>
<keyword evidence="2" id="KW-1003">Cell membrane</keyword>
<feature type="transmembrane region" description="Helical" evidence="6">
    <location>
        <begin position="155"/>
        <end position="173"/>
    </location>
</feature>
<dbReference type="InterPro" id="IPR005829">
    <property type="entry name" value="Sugar_transporter_CS"/>
</dbReference>
<dbReference type="PANTHER" id="PTHR43124:SF3">
    <property type="entry name" value="CHLORAMPHENICOL EFFLUX PUMP RV0191"/>
    <property type="match status" value="1"/>
</dbReference>
<dbReference type="AlphaFoldDB" id="A0A382JVD0"/>
<dbReference type="PROSITE" id="PS00216">
    <property type="entry name" value="SUGAR_TRANSPORT_1"/>
    <property type="match status" value="1"/>
</dbReference>
<sequence>MPVYVPTFLLAFGSGILIPTLPLFAQSFDLSFSAISLVVAGSSLGTVIGDVPAGIILSRISRRSGMVIGVGLIAVSMVGVGLASTGIELVLYRIVSGIGLALWNISRHTYITDVITNQTRGRALAIFGGINRVGTFASPAIGGILGAAFGLRLPMFVSATLAGAVLLLVLFFIKEDHPENHEVVQYAAWSRIKRMFIEHAKVLFTAGSAQVFAQMIRQGRRLLIPLYGATVVGLDVDDIGYIVTMSAAVDMMLFPLAGYVMDRFGRKYVSVPSFMLMGIGMGLIPFSTTFTGLLLATLVIGFGNGLGSGCMMTLGADLAPADGTGQFLGLWRVIGDMGGVGGPLAVGNFADLFGLETSAFTLAGIGVLASLTLFLAVPETLRKT</sequence>
<comment type="subcellular location">
    <subcellularLocation>
        <location evidence="1">Cell membrane</location>
        <topology evidence="1">Multi-pass membrane protein</topology>
    </subcellularLocation>
</comment>
<feature type="domain" description="Major facilitator superfamily (MFS) profile" evidence="7">
    <location>
        <begin position="1"/>
        <end position="381"/>
    </location>
</feature>
<feature type="transmembrane region" description="Helical" evidence="6">
    <location>
        <begin position="35"/>
        <end position="57"/>
    </location>
</feature>
<proteinExistence type="predicted"/>
<feature type="transmembrane region" description="Helical" evidence="6">
    <location>
        <begin position="359"/>
        <end position="377"/>
    </location>
</feature>
<accession>A0A382JVD0</accession>
<keyword evidence="3 6" id="KW-0812">Transmembrane</keyword>
<feature type="transmembrane region" description="Helical" evidence="6">
    <location>
        <begin position="239"/>
        <end position="261"/>
    </location>
</feature>
<feature type="transmembrane region" description="Helical" evidence="6">
    <location>
        <begin position="89"/>
        <end position="105"/>
    </location>
</feature>
<dbReference type="Gene3D" id="1.20.1250.20">
    <property type="entry name" value="MFS general substrate transporter like domains"/>
    <property type="match status" value="2"/>
</dbReference>
<evidence type="ECO:0000256" key="5">
    <source>
        <dbReference type="ARBA" id="ARBA00023136"/>
    </source>
</evidence>
<evidence type="ECO:0000313" key="8">
    <source>
        <dbReference type="EMBL" id="SVC15729.1"/>
    </source>
</evidence>
<feature type="transmembrane region" description="Helical" evidence="6">
    <location>
        <begin position="126"/>
        <end position="149"/>
    </location>
</feature>
<feature type="transmembrane region" description="Helical" evidence="6">
    <location>
        <begin position="200"/>
        <end position="219"/>
    </location>
</feature>
<dbReference type="GO" id="GO:0005886">
    <property type="term" value="C:plasma membrane"/>
    <property type="evidence" value="ECO:0007669"/>
    <property type="project" value="UniProtKB-SubCell"/>
</dbReference>
<evidence type="ECO:0000256" key="6">
    <source>
        <dbReference type="SAM" id="Phobius"/>
    </source>
</evidence>
<dbReference type="SUPFAM" id="SSF103473">
    <property type="entry name" value="MFS general substrate transporter"/>
    <property type="match status" value="1"/>
</dbReference>
<protein>
    <recommendedName>
        <fullName evidence="7">Major facilitator superfamily (MFS) profile domain-containing protein</fullName>
    </recommendedName>
</protein>
<feature type="transmembrane region" description="Helical" evidence="6">
    <location>
        <begin position="273"/>
        <end position="302"/>
    </location>
</feature>
<dbReference type="Pfam" id="PF07690">
    <property type="entry name" value="MFS_1"/>
    <property type="match status" value="2"/>
</dbReference>
<dbReference type="InterPro" id="IPR036259">
    <property type="entry name" value="MFS_trans_sf"/>
</dbReference>
<feature type="transmembrane region" description="Helical" evidence="6">
    <location>
        <begin position="64"/>
        <end position="83"/>
    </location>
</feature>
<keyword evidence="5 6" id="KW-0472">Membrane</keyword>
<dbReference type="PRINTS" id="PR01035">
    <property type="entry name" value="TCRTETA"/>
</dbReference>